<evidence type="ECO:0000259" key="9">
    <source>
        <dbReference type="Pfam" id="PF22123"/>
    </source>
</evidence>
<name>A0A6A5F096_PERFL</name>
<evidence type="ECO:0000313" key="11">
    <source>
        <dbReference type="Proteomes" id="UP000465112"/>
    </source>
</evidence>
<evidence type="ECO:0000256" key="1">
    <source>
        <dbReference type="ARBA" id="ARBA00000493"/>
    </source>
</evidence>
<evidence type="ECO:0000256" key="8">
    <source>
        <dbReference type="ARBA" id="ARBA00022842"/>
    </source>
</evidence>
<dbReference type="GO" id="GO:0006308">
    <property type="term" value="P:DNA catabolic process"/>
    <property type="evidence" value="ECO:0007669"/>
    <property type="project" value="TreeGrafter"/>
</dbReference>
<dbReference type="InterPro" id="IPR036397">
    <property type="entry name" value="RNaseH_sf"/>
</dbReference>
<dbReference type="GO" id="GO:0008311">
    <property type="term" value="F:double-stranded DNA 3'-5' DNA exonuclease activity"/>
    <property type="evidence" value="ECO:0007669"/>
    <property type="project" value="UniProtKB-EC"/>
</dbReference>
<proteinExistence type="predicted"/>
<protein>
    <recommendedName>
        <fullName evidence="3">exodeoxyribonuclease III</fullName>
        <ecNumber evidence="3">3.1.11.2</ecNumber>
    </recommendedName>
</protein>
<dbReference type="EC" id="3.1.11.2" evidence="3"/>
<keyword evidence="11" id="KW-1185">Reference proteome</keyword>
<evidence type="ECO:0000256" key="7">
    <source>
        <dbReference type="ARBA" id="ARBA00022839"/>
    </source>
</evidence>
<reference evidence="10 11" key="1">
    <citation type="submission" date="2019-06" db="EMBL/GenBank/DDBJ databases">
        <title>A chromosome-scale genome assembly of the European perch, Perca fluviatilis.</title>
        <authorList>
            <person name="Roques C."/>
            <person name="Zahm M."/>
            <person name="Cabau C."/>
            <person name="Klopp C."/>
            <person name="Bouchez O."/>
            <person name="Donnadieu C."/>
            <person name="Kuhl H."/>
            <person name="Gislard M."/>
            <person name="Guendouz S."/>
            <person name="Journot L."/>
            <person name="Haffray P."/>
            <person name="Bestin A."/>
            <person name="Morvezen R."/>
            <person name="Feron R."/>
            <person name="Wen M."/>
            <person name="Jouanno E."/>
            <person name="Herpin A."/>
            <person name="Schartl M."/>
            <person name="Postlethwait J."/>
            <person name="Schaerlinger B."/>
            <person name="Chardard D."/>
            <person name="Lecocq T."/>
            <person name="Poncet C."/>
            <person name="Jaffrelo L."/>
            <person name="Lampietro C."/>
            <person name="Guiguen Y."/>
        </authorList>
    </citation>
    <scope>NUCLEOTIDE SEQUENCE [LARGE SCALE GENOMIC DNA]</scope>
    <source>
        <tissue evidence="10">Blood</tissue>
    </source>
</reference>
<keyword evidence="5" id="KW-0479">Metal-binding</keyword>
<dbReference type="InterPro" id="IPR012337">
    <property type="entry name" value="RNaseH-like_sf"/>
</dbReference>
<evidence type="ECO:0000256" key="3">
    <source>
        <dbReference type="ARBA" id="ARBA00012115"/>
    </source>
</evidence>
<sequence length="215" mass="25232">MKLSKMAYGATIVFFDLQTTGYDTPSCHITQLSAICKDKRFNVYTFPFRDIHPVARRLTGFTVSYGRLCLHGRPVGTVPIFYALNSFINYLSNFPGPVLLAAHNAKRFDALILSRLLQRFSLWQRFQRVVSGFVDTFILSRKLFPDLPRHNQESLVYYFLGESYYAYNALKNATMLQKLFISWRPSSFYVKEVTFFTEEFVLKSYKKYIYIPFKY</sequence>
<dbReference type="GO" id="GO:0003676">
    <property type="term" value="F:nucleic acid binding"/>
    <property type="evidence" value="ECO:0007669"/>
    <property type="project" value="InterPro"/>
</dbReference>
<evidence type="ECO:0000256" key="6">
    <source>
        <dbReference type="ARBA" id="ARBA00022801"/>
    </source>
</evidence>
<dbReference type="CDD" id="cd06127">
    <property type="entry name" value="DEDDh"/>
    <property type="match status" value="1"/>
</dbReference>
<organism evidence="10 11">
    <name type="scientific">Perca fluviatilis</name>
    <name type="common">European perch</name>
    <dbReference type="NCBI Taxonomy" id="8168"/>
    <lineage>
        <taxon>Eukaryota</taxon>
        <taxon>Metazoa</taxon>
        <taxon>Chordata</taxon>
        <taxon>Craniata</taxon>
        <taxon>Vertebrata</taxon>
        <taxon>Euteleostomi</taxon>
        <taxon>Actinopterygii</taxon>
        <taxon>Neopterygii</taxon>
        <taxon>Teleostei</taxon>
        <taxon>Neoteleostei</taxon>
        <taxon>Acanthomorphata</taxon>
        <taxon>Eupercaria</taxon>
        <taxon>Perciformes</taxon>
        <taxon>Percoidei</taxon>
        <taxon>Percidae</taxon>
        <taxon>Percinae</taxon>
        <taxon>Perca</taxon>
    </lineage>
</organism>
<dbReference type="PANTHER" id="PTHR13058:SF22">
    <property type="entry name" value="EXODEOXYRIBONUCLEASE III"/>
    <property type="match status" value="1"/>
</dbReference>
<evidence type="ECO:0000256" key="4">
    <source>
        <dbReference type="ARBA" id="ARBA00022722"/>
    </source>
</evidence>
<dbReference type="Pfam" id="PF22123">
    <property type="entry name" value="Exu_RNase_H_like"/>
    <property type="match status" value="1"/>
</dbReference>
<keyword evidence="7" id="KW-0269">Exonuclease</keyword>
<keyword evidence="4" id="KW-0540">Nuclease</keyword>
<accession>A0A6A5F096</accession>
<evidence type="ECO:0000313" key="10">
    <source>
        <dbReference type="EMBL" id="KAF1386510.1"/>
    </source>
</evidence>
<keyword evidence="8" id="KW-0460">Magnesium</keyword>
<comment type="caution">
    <text evidence="10">The sequence shown here is derived from an EMBL/GenBank/DDBJ whole genome shotgun (WGS) entry which is preliminary data.</text>
</comment>
<evidence type="ECO:0000256" key="2">
    <source>
        <dbReference type="ARBA" id="ARBA00001946"/>
    </source>
</evidence>
<dbReference type="Proteomes" id="UP000465112">
    <property type="component" value="Chromosome 8"/>
</dbReference>
<dbReference type="GO" id="GO:0005737">
    <property type="term" value="C:cytoplasm"/>
    <property type="evidence" value="ECO:0007669"/>
    <property type="project" value="TreeGrafter"/>
</dbReference>
<comment type="catalytic activity">
    <reaction evidence="1">
        <text>Exonucleolytic cleavage in the 3'- to 5'-direction to yield nucleoside 5'-phosphates.</text>
        <dbReference type="EC" id="3.1.11.2"/>
    </reaction>
</comment>
<dbReference type="Gene3D" id="3.30.420.10">
    <property type="entry name" value="Ribonuclease H-like superfamily/Ribonuclease H"/>
    <property type="match status" value="1"/>
</dbReference>
<comment type="cofactor">
    <cofactor evidence="2">
        <name>Mg(2+)</name>
        <dbReference type="ChEBI" id="CHEBI:18420"/>
    </cofactor>
</comment>
<gene>
    <name evidence="10" type="ORF">PFLUV_G00095590</name>
</gene>
<dbReference type="AlphaFoldDB" id="A0A6A5F096"/>
<dbReference type="PANTHER" id="PTHR13058">
    <property type="entry name" value="THREE PRIME REPAIR EXONUCLEASE 1, 2"/>
    <property type="match status" value="1"/>
</dbReference>
<dbReference type="InterPro" id="IPR054362">
    <property type="entry name" value="Exu_RNase_H-like"/>
</dbReference>
<dbReference type="GO" id="GO:0046872">
    <property type="term" value="F:metal ion binding"/>
    <property type="evidence" value="ECO:0007669"/>
    <property type="project" value="UniProtKB-KW"/>
</dbReference>
<dbReference type="InterPro" id="IPR040393">
    <property type="entry name" value="TREX1/2"/>
</dbReference>
<feature type="domain" description="Exuperantia RNAse H-like" evidence="9">
    <location>
        <begin position="12"/>
        <end position="143"/>
    </location>
</feature>
<dbReference type="EMBL" id="VHII01000008">
    <property type="protein sequence ID" value="KAF1386510.1"/>
    <property type="molecule type" value="Genomic_DNA"/>
</dbReference>
<dbReference type="SUPFAM" id="SSF53098">
    <property type="entry name" value="Ribonuclease H-like"/>
    <property type="match status" value="1"/>
</dbReference>
<keyword evidence="6" id="KW-0378">Hydrolase</keyword>
<evidence type="ECO:0000256" key="5">
    <source>
        <dbReference type="ARBA" id="ARBA00022723"/>
    </source>
</evidence>